<dbReference type="SMART" id="SM00418">
    <property type="entry name" value="HTH_ARSR"/>
    <property type="match status" value="1"/>
</dbReference>
<dbReference type="SUPFAM" id="SSF46785">
    <property type="entry name" value="Winged helix' DNA-binding domain"/>
    <property type="match status" value="1"/>
</dbReference>
<comment type="caution">
    <text evidence="2">The sequence shown here is derived from an EMBL/GenBank/DDBJ whole genome shotgun (WGS) entry which is preliminary data.</text>
</comment>
<dbReference type="EMBL" id="JXMU01000047">
    <property type="protein sequence ID" value="KPA99866.1"/>
    <property type="molecule type" value="Genomic_DNA"/>
</dbReference>
<dbReference type="InterPro" id="IPR036390">
    <property type="entry name" value="WH_DNA-bd_sf"/>
</dbReference>
<protein>
    <submittedName>
        <fullName evidence="2">ArsR family transcriptional regulator</fullName>
    </submittedName>
</protein>
<evidence type="ECO:0000259" key="1">
    <source>
        <dbReference type="PROSITE" id="PS50987"/>
    </source>
</evidence>
<dbReference type="AlphaFoldDB" id="A0A0M9GKF5"/>
<dbReference type="Gene3D" id="1.10.10.10">
    <property type="entry name" value="Winged helix-like DNA-binding domain superfamily/Winged helix DNA-binding domain"/>
    <property type="match status" value="1"/>
</dbReference>
<dbReference type="InterPro" id="IPR001845">
    <property type="entry name" value="HTH_ArsR_DNA-bd_dom"/>
</dbReference>
<evidence type="ECO:0000313" key="3">
    <source>
        <dbReference type="Proteomes" id="UP000038011"/>
    </source>
</evidence>
<name>A0A0M9GKF5_9HYPH</name>
<dbReference type="NCBIfam" id="NF033788">
    <property type="entry name" value="HTH_metalloreg"/>
    <property type="match status" value="1"/>
</dbReference>
<dbReference type="PROSITE" id="PS50987">
    <property type="entry name" value="HTH_ARSR_2"/>
    <property type="match status" value="1"/>
</dbReference>
<dbReference type="InterPro" id="IPR011991">
    <property type="entry name" value="ArsR-like_HTH"/>
</dbReference>
<evidence type="ECO:0000313" key="2">
    <source>
        <dbReference type="EMBL" id="KPA99866.1"/>
    </source>
</evidence>
<dbReference type="OrthoDB" id="9790747at2"/>
<keyword evidence="3" id="KW-1185">Reference proteome</keyword>
<dbReference type="PATRIC" id="fig|1514904.3.peg.2831"/>
<dbReference type="PANTHER" id="PTHR38600">
    <property type="entry name" value="TRANSCRIPTIONAL REGULATORY PROTEIN"/>
    <property type="match status" value="1"/>
</dbReference>
<feature type="domain" description="HTH arsR-type" evidence="1">
    <location>
        <begin position="1"/>
        <end position="94"/>
    </location>
</feature>
<gene>
    <name evidence="2" type="ORF">SU32_16850</name>
</gene>
<dbReference type="Proteomes" id="UP000038011">
    <property type="component" value="Unassembled WGS sequence"/>
</dbReference>
<sequence>MAKFEANLDQCFAALGDPTRRMVLQRLARGEASVGELAEPHDMALPSFMGHLKKLEDAGLVTSTKQGRTRICTLTPDAFAPAKNWLNEQSAIWEGRLDRFDDYITTLMKEREK</sequence>
<proteinExistence type="predicted"/>
<organism evidence="2 3">
    <name type="scientific">Ahrensia marina</name>
    <dbReference type="NCBI Taxonomy" id="1514904"/>
    <lineage>
        <taxon>Bacteria</taxon>
        <taxon>Pseudomonadati</taxon>
        <taxon>Pseudomonadota</taxon>
        <taxon>Alphaproteobacteria</taxon>
        <taxon>Hyphomicrobiales</taxon>
        <taxon>Ahrensiaceae</taxon>
        <taxon>Ahrensia</taxon>
    </lineage>
</organism>
<dbReference type="PANTHER" id="PTHR38600:SF2">
    <property type="entry name" value="SLL0088 PROTEIN"/>
    <property type="match status" value="1"/>
</dbReference>
<dbReference type="PRINTS" id="PR00778">
    <property type="entry name" value="HTHARSR"/>
</dbReference>
<dbReference type="CDD" id="cd00090">
    <property type="entry name" value="HTH_ARSR"/>
    <property type="match status" value="1"/>
</dbReference>
<dbReference type="RefSeq" id="WP_054000546.1">
    <property type="nucleotide sequence ID" value="NZ_JXMU01000047.1"/>
</dbReference>
<dbReference type="GO" id="GO:0003700">
    <property type="term" value="F:DNA-binding transcription factor activity"/>
    <property type="evidence" value="ECO:0007669"/>
    <property type="project" value="InterPro"/>
</dbReference>
<dbReference type="InterPro" id="IPR036388">
    <property type="entry name" value="WH-like_DNA-bd_sf"/>
</dbReference>
<dbReference type="Pfam" id="PF12840">
    <property type="entry name" value="HTH_20"/>
    <property type="match status" value="1"/>
</dbReference>
<accession>A0A0M9GKF5</accession>
<dbReference type="STRING" id="1514904.SU32_16850"/>
<reference evidence="2 3" key="1">
    <citation type="submission" date="2015-01" db="EMBL/GenBank/DDBJ databases">
        <title>Ahrensia donghaiensis sp. nov., a novel dimethylsulphoniopropionate-cleavage bacterium isolated from seawater and emended descriptions of the genus Ahrensia and Ahrensia kielensis.</title>
        <authorList>
            <person name="Liu J."/>
        </authorList>
    </citation>
    <scope>NUCLEOTIDE SEQUENCE [LARGE SCALE GENOMIC DNA]</scope>
    <source>
        <strain evidence="2 3">LZD062</strain>
    </source>
</reference>